<feature type="transmembrane region" description="Helical" evidence="5">
    <location>
        <begin position="38"/>
        <end position="66"/>
    </location>
</feature>
<evidence type="ECO:0000256" key="3">
    <source>
        <dbReference type="ARBA" id="ARBA00022989"/>
    </source>
</evidence>
<feature type="transmembrane region" description="Helical" evidence="5">
    <location>
        <begin position="114"/>
        <end position="133"/>
    </location>
</feature>
<protein>
    <recommendedName>
        <fullName evidence="7">TMEM205-like domain-containing protein</fullName>
    </recommendedName>
</protein>
<keyword evidence="9" id="KW-1185">Reference proteome</keyword>
<dbReference type="InterPro" id="IPR025423">
    <property type="entry name" value="TMEM205-like"/>
</dbReference>
<dbReference type="PANTHER" id="PTHR23241">
    <property type="entry name" value="LATE EMBRYOGENESIS ABUNDANT PLANTS LEA-RELATED"/>
    <property type="match status" value="1"/>
</dbReference>
<dbReference type="EMBL" id="BQKI01000005">
    <property type="protein sequence ID" value="GJM95457.1"/>
    <property type="molecule type" value="Genomic_DNA"/>
</dbReference>
<keyword evidence="3 5" id="KW-1133">Transmembrane helix</keyword>
<dbReference type="Pfam" id="PF13664">
    <property type="entry name" value="DUF4149"/>
    <property type="match status" value="1"/>
</dbReference>
<dbReference type="AlphaFoldDB" id="A0AAV5CBF9"/>
<evidence type="ECO:0000256" key="4">
    <source>
        <dbReference type="ARBA" id="ARBA00023136"/>
    </source>
</evidence>
<evidence type="ECO:0000256" key="2">
    <source>
        <dbReference type="ARBA" id="ARBA00022692"/>
    </source>
</evidence>
<keyword evidence="2 5" id="KW-0812">Transmembrane</keyword>
<evidence type="ECO:0000313" key="8">
    <source>
        <dbReference type="EMBL" id="GJM95457.1"/>
    </source>
</evidence>
<name>A0AAV5CBF9_ELECO</name>
<comment type="caution">
    <text evidence="8">The sequence shown here is derived from an EMBL/GenBank/DDBJ whole genome shotgun (WGS) entry which is preliminary data.</text>
</comment>
<reference evidence="8" key="1">
    <citation type="journal article" date="2018" name="DNA Res.">
        <title>Multiple hybrid de novo genome assembly of finger millet, an orphan allotetraploid crop.</title>
        <authorList>
            <person name="Hatakeyama M."/>
            <person name="Aluri S."/>
            <person name="Balachadran M.T."/>
            <person name="Sivarajan S.R."/>
            <person name="Patrignani A."/>
            <person name="Gruter S."/>
            <person name="Poveda L."/>
            <person name="Shimizu-Inatsugi R."/>
            <person name="Baeten J."/>
            <person name="Francoijs K.J."/>
            <person name="Nataraja K.N."/>
            <person name="Reddy Y.A.N."/>
            <person name="Phadnis S."/>
            <person name="Ravikumar R.L."/>
            <person name="Schlapbach R."/>
            <person name="Sreeman S.M."/>
            <person name="Shimizu K.K."/>
        </authorList>
    </citation>
    <scope>NUCLEOTIDE SEQUENCE</scope>
</reference>
<feature type="domain" description="TMEM205-like" evidence="7">
    <location>
        <begin position="42"/>
        <end position="145"/>
    </location>
</feature>
<evidence type="ECO:0000259" key="7">
    <source>
        <dbReference type="Pfam" id="PF13664"/>
    </source>
</evidence>
<dbReference type="PANTHER" id="PTHR23241:SF105">
    <property type="entry name" value="DUF4149 DOMAIN-CONTAINING PROTEIN"/>
    <property type="match status" value="1"/>
</dbReference>
<evidence type="ECO:0000256" key="5">
    <source>
        <dbReference type="SAM" id="Phobius"/>
    </source>
</evidence>
<dbReference type="GO" id="GO:0016020">
    <property type="term" value="C:membrane"/>
    <property type="evidence" value="ECO:0007669"/>
    <property type="project" value="UniProtKB-SubCell"/>
</dbReference>
<keyword evidence="6" id="KW-0732">Signal</keyword>
<dbReference type="InterPro" id="IPR053009">
    <property type="entry name" value="Xanthocillin_Biosynth-Assoc"/>
</dbReference>
<feature type="chain" id="PRO_5043495534" description="TMEM205-like domain-containing protein" evidence="6">
    <location>
        <begin position="22"/>
        <end position="212"/>
    </location>
</feature>
<gene>
    <name evidence="8" type="primary">ga12195</name>
    <name evidence="8" type="ORF">PR202_ga12195</name>
</gene>
<evidence type="ECO:0000313" key="9">
    <source>
        <dbReference type="Proteomes" id="UP001054889"/>
    </source>
</evidence>
<accession>A0AAV5CBF9</accession>
<proteinExistence type="predicted"/>
<keyword evidence="4 5" id="KW-0472">Membrane</keyword>
<feature type="signal peptide" evidence="6">
    <location>
        <begin position="1"/>
        <end position="21"/>
    </location>
</feature>
<comment type="subcellular location">
    <subcellularLocation>
        <location evidence="1">Membrane</location>
    </subcellularLocation>
</comment>
<evidence type="ECO:0000256" key="6">
    <source>
        <dbReference type="SAM" id="SignalP"/>
    </source>
</evidence>
<feature type="transmembrane region" description="Helical" evidence="5">
    <location>
        <begin position="186"/>
        <end position="207"/>
    </location>
</feature>
<sequence length="212" mass="22901">MKMLLLILSAAIFITASMVFAPEESVRSSLPTTTAVKVIHLLCLATSWGATVWAIFVGGLIMFMNLPRHMMGSLRGKVFPACFQLTPACTAVSAAAFAWLHLPLQAAPAVERRQLVVLVAIVGIDLTNLLIFTPRTLKMMQERHKVERNLSIGSQSFLDGWRSNTEAARSSAALAMANQRFRVAHILSGTATLASAAGLAAHTWYLAGKLVL</sequence>
<feature type="transmembrane region" description="Helical" evidence="5">
    <location>
        <begin position="78"/>
        <end position="102"/>
    </location>
</feature>
<evidence type="ECO:0000256" key="1">
    <source>
        <dbReference type="ARBA" id="ARBA00004370"/>
    </source>
</evidence>
<organism evidence="8 9">
    <name type="scientific">Eleusine coracana subsp. coracana</name>
    <dbReference type="NCBI Taxonomy" id="191504"/>
    <lineage>
        <taxon>Eukaryota</taxon>
        <taxon>Viridiplantae</taxon>
        <taxon>Streptophyta</taxon>
        <taxon>Embryophyta</taxon>
        <taxon>Tracheophyta</taxon>
        <taxon>Spermatophyta</taxon>
        <taxon>Magnoliopsida</taxon>
        <taxon>Liliopsida</taxon>
        <taxon>Poales</taxon>
        <taxon>Poaceae</taxon>
        <taxon>PACMAD clade</taxon>
        <taxon>Chloridoideae</taxon>
        <taxon>Cynodonteae</taxon>
        <taxon>Eleusininae</taxon>
        <taxon>Eleusine</taxon>
    </lineage>
</organism>
<reference evidence="8" key="2">
    <citation type="submission" date="2021-12" db="EMBL/GenBank/DDBJ databases">
        <title>Resequencing data analysis of finger millet.</title>
        <authorList>
            <person name="Hatakeyama M."/>
            <person name="Aluri S."/>
            <person name="Balachadran M.T."/>
            <person name="Sivarajan S.R."/>
            <person name="Poveda L."/>
            <person name="Shimizu-Inatsugi R."/>
            <person name="Schlapbach R."/>
            <person name="Sreeman S.M."/>
            <person name="Shimizu K.K."/>
        </authorList>
    </citation>
    <scope>NUCLEOTIDE SEQUENCE</scope>
</reference>
<dbReference type="Proteomes" id="UP001054889">
    <property type="component" value="Unassembled WGS sequence"/>
</dbReference>